<evidence type="ECO:0000259" key="3">
    <source>
        <dbReference type="PROSITE" id="PS51462"/>
    </source>
</evidence>
<dbReference type="CDD" id="cd03673">
    <property type="entry name" value="NUDIX_Ap6A_hydrolase"/>
    <property type="match status" value="1"/>
</dbReference>
<organism evidence="4 5">
    <name type="scientific">Pedobacter punctiformis</name>
    <dbReference type="NCBI Taxonomy" id="3004097"/>
    <lineage>
        <taxon>Bacteria</taxon>
        <taxon>Pseudomonadati</taxon>
        <taxon>Bacteroidota</taxon>
        <taxon>Sphingobacteriia</taxon>
        <taxon>Sphingobacteriales</taxon>
        <taxon>Sphingobacteriaceae</taxon>
        <taxon>Pedobacter</taxon>
    </lineage>
</organism>
<feature type="domain" description="Nudix hydrolase" evidence="3">
    <location>
        <begin position="71"/>
        <end position="199"/>
    </location>
</feature>
<dbReference type="InterPro" id="IPR020084">
    <property type="entry name" value="NUDIX_hydrolase_CS"/>
</dbReference>
<evidence type="ECO:0000256" key="1">
    <source>
        <dbReference type="ARBA" id="ARBA00022801"/>
    </source>
</evidence>
<proteinExistence type="inferred from homology"/>
<comment type="similarity">
    <text evidence="2">Belongs to the Nudix hydrolase family.</text>
</comment>
<reference evidence="4" key="1">
    <citation type="submission" date="2022-12" db="EMBL/GenBank/DDBJ databases">
        <title>Genome sequence of HCMS5-2.</title>
        <authorList>
            <person name="Woo H."/>
        </authorList>
    </citation>
    <scope>NUCLEOTIDE SEQUENCE</scope>
    <source>
        <strain evidence="4">HCMS5-2</strain>
    </source>
</reference>
<dbReference type="InterPro" id="IPR000086">
    <property type="entry name" value="NUDIX_hydrolase_dom"/>
</dbReference>
<dbReference type="InterPro" id="IPR051325">
    <property type="entry name" value="Nudix_hydrolase_domain"/>
</dbReference>
<keyword evidence="5" id="KW-1185">Reference proteome</keyword>
<dbReference type="SUPFAM" id="SSF55811">
    <property type="entry name" value="Nudix"/>
    <property type="match status" value="1"/>
</dbReference>
<dbReference type="PROSITE" id="PS51462">
    <property type="entry name" value="NUDIX"/>
    <property type="match status" value="1"/>
</dbReference>
<keyword evidence="1 2" id="KW-0378">Hydrolase</keyword>
<dbReference type="EMBL" id="JAPWGM010000004">
    <property type="protein sequence ID" value="MCZ4245053.1"/>
    <property type="molecule type" value="Genomic_DNA"/>
</dbReference>
<dbReference type="InterPro" id="IPR015797">
    <property type="entry name" value="NUDIX_hydrolase-like_dom_sf"/>
</dbReference>
<dbReference type="PANTHER" id="PTHR21340:SF0">
    <property type="entry name" value="BIS(5'-NUCLEOSYL)-TETRAPHOSPHATASE [ASYMMETRICAL]"/>
    <property type="match status" value="1"/>
</dbReference>
<evidence type="ECO:0000313" key="4">
    <source>
        <dbReference type="EMBL" id="MCZ4245053.1"/>
    </source>
</evidence>
<dbReference type="InterPro" id="IPR020476">
    <property type="entry name" value="Nudix_hydrolase"/>
</dbReference>
<dbReference type="PROSITE" id="PS00893">
    <property type="entry name" value="NUDIX_BOX"/>
    <property type="match status" value="1"/>
</dbReference>
<sequence>MAQNYRIFINDNTLFISDVLPQVTEKIQQLDIQDFDLEIFYKKLKNGSKRNYIFLSKNPRETFKKLKKACIVIKAAGGLVESANGNYLFIFRNKKWDLPKGKLEDGENMKETAVREVEEECGIKVLKREEKLCKTYHVYPFNGKMALKKTNWYKMTVKGEPKLIPQKEEGIDKAVWLHGKEIVPVLKNTYPSIIDVLRAGKLIN</sequence>
<dbReference type="PRINTS" id="PR00502">
    <property type="entry name" value="NUDIXFAMILY"/>
</dbReference>
<protein>
    <submittedName>
        <fullName evidence="4">NUDIX domain-containing protein</fullName>
    </submittedName>
</protein>
<dbReference type="PANTHER" id="PTHR21340">
    <property type="entry name" value="DIADENOSINE 5,5-P1,P4-TETRAPHOSPHATE PYROPHOSPHOHYDROLASE MUTT"/>
    <property type="match status" value="1"/>
</dbReference>
<comment type="caution">
    <text evidence="4">The sequence shown here is derived from an EMBL/GenBank/DDBJ whole genome shotgun (WGS) entry which is preliminary data.</text>
</comment>
<evidence type="ECO:0000313" key="5">
    <source>
        <dbReference type="Proteomes" id="UP001144347"/>
    </source>
</evidence>
<dbReference type="Pfam" id="PF00293">
    <property type="entry name" value="NUDIX"/>
    <property type="match status" value="1"/>
</dbReference>
<accession>A0ABT4LAW4</accession>
<name>A0ABT4LAW4_9SPHI</name>
<evidence type="ECO:0000256" key="2">
    <source>
        <dbReference type="RuleBase" id="RU003476"/>
    </source>
</evidence>
<dbReference type="RefSeq" id="WP_269428105.1">
    <property type="nucleotide sequence ID" value="NZ_JAPWGM010000004.1"/>
</dbReference>
<dbReference type="Gene3D" id="3.90.79.10">
    <property type="entry name" value="Nucleoside Triphosphate Pyrophosphohydrolase"/>
    <property type="match status" value="1"/>
</dbReference>
<dbReference type="Proteomes" id="UP001144347">
    <property type="component" value="Unassembled WGS sequence"/>
</dbReference>
<gene>
    <name evidence="4" type="ORF">O0955_13655</name>
</gene>